<sequence length="60" mass="7026">MLDPTLDVKDIAAYLKISVYTVKNRLRSGQLRGYKQGGNWRIKREWLLAYERLLTGEAEQ</sequence>
<keyword evidence="3" id="KW-1185">Reference proteome</keyword>
<evidence type="ECO:0000313" key="2">
    <source>
        <dbReference type="EMBL" id="MFC5532263.1"/>
    </source>
</evidence>
<dbReference type="EMBL" id="JBHSNC010000057">
    <property type="protein sequence ID" value="MFC5532263.1"/>
    <property type="molecule type" value="Genomic_DNA"/>
</dbReference>
<dbReference type="Proteomes" id="UP001596108">
    <property type="component" value="Unassembled WGS sequence"/>
</dbReference>
<organism evidence="2 3">
    <name type="scientific">Cohnella yongneupensis</name>
    <dbReference type="NCBI Taxonomy" id="425006"/>
    <lineage>
        <taxon>Bacteria</taxon>
        <taxon>Bacillati</taxon>
        <taxon>Bacillota</taxon>
        <taxon>Bacilli</taxon>
        <taxon>Bacillales</taxon>
        <taxon>Paenibacillaceae</taxon>
        <taxon>Cohnella</taxon>
    </lineage>
</organism>
<dbReference type="InterPro" id="IPR041657">
    <property type="entry name" value="HTH_17"/>
</dbReference>
<dbReference type="RefSeq" id="WP_378114232.1">
    <property type="nucleotide sequence ID" value="NZ_JBHSNC010000057.1"/>
</dbReference>
<protein>
    <submittedName>
        <fullName evidence="2">Helix-turn-helix domain-containing protein</fullName>
    </submittedName>
</protein>
<feature type="domain" description="Helix-turn-helix" evidence="1">
    <location>
        <begin position="6"/>
        <end position="50"/>
    </location>
</feature>
<dbReference type="NCBIfam" id="TIGR01764">
    <property type="entry name" value="excise"/>
    <property type="match status" value="1"/>
</dbReference>
<dbReference type="InterPro" id="IPR010093">
    <property type="entry name" value="SinI_DNA-bd"/>
</dbReference>
<dbReference type="Pfam" id="PF12728">
    <property type="entry name" value="HTH_17"/>
    <property type="match status" value="1"/>
</dbReference>
<proteinExistence type="predicted"/>
<reference evidence="3" key="1">
    <citation type="journal article" date="2019" name="Int. J. Syst. Evol. Microbiol.">
        <title>The Global Catalogue of Microorganisms (GCM) 10K type strain sequencing project: providing services to taxonomists for standard genome sequencing and annotation.</title>
        <authorList>
            <consortium name="The Broad Institute Genomics Platform"/>
            <consortium name="The Broad Institute Genome Sequencing Center for Infectious Disease"/>
            <person name="Wu L."/>
            <person name="Ma J."/>
        </authorList>
    </citation>
    <scope>NUCLEOTIDE SEQUENCE [LARGE SCALE GENOMIC DNA]</scope>
    <source>
        <strain evidence="3">CGMCC 1.18578</strain>
    </source>
</reference>
<accession>A0ABW0R5N1</accession>
<comment type="caution">
    <text evidence="2">The sequence shown here is derived from an EMBL/GenBank/DDBJ whole genome shotgun (WGS) entry which is preliminary data.</text>
</comment>
<evidence type="ECO:0000313" key="3">
    <source>
        <dbReference type="Proteomes" id="UP001596108"/>
    </source>
</evidence>
<name>A0ABW0R5N1_9BACL</name>
<evidence type="ECO:0000259" key="1">
    <source>
        <dbReference type="Pfam" id="PF12728"/>
    </source>
</evidence>
<gene>
    <name evidence="2" type="ORF">ACFPQ4_22845</name>
</gene>